<keyword evidence="5" id="KW-0411">Iron-sulfur</keyword>
<gene>
    <name evidence="8" type="ORF">Dthio_PD0797</name>
</gene>
<dbReference type="InterPro" id="IPR034466">
    <property type="entry name" value="Methyltransferase_Class_B"/>
</dbReference>
<organism evidence="8 9">
    <name type="scientific">Desulfonatronospira thiodismutans ASO3-1</name>
    <dbReference type="NCBI Taxonomy" id="555779"/>
    <lineage>
        <taxon>Bacteria</taxon>
        <taxon>Pseudomonadati</taxon>
        <taxon>Thermodesulfobacteriota</taxon>
        <taxon>Desulfovibrionia</taxon>
        <taxon>Desulfovibrionales</taxon>
        <taxon>Desulfonatronovibrionaceae</taxon>
        <taxon>Desulfonatronospira</taxon>
    </lineage>
</organism>
<evidence type="ECO:0000256" key="1">
    <source>
        <dbReference type="ARBA" id="ARBA00001966"/>
    </source>
</evidence>
<keyword evidence="3" id="KW-0479">Metal-binding</keyword>
<feature type="domain" description="B12-binding" evidence="6">
    <location>
        <begin position="21"/>
        <end position="154"/>
    </location>
</feature>
<dbReference type="GO" id="GO:0031419">
    <property type="term" value="F:cobalamin binding"/>
    <property type="evidence" value="ECO:0007669"/>
    <property type="project" value="InterPro"/>
</dbReference>
<dbReference type="SUPFAM" id="SSF102114">
    <property type="entry name" value="Radical SAM enzymes"/>
    <property type="match status" value="1"/>
</dbReference>
<evidence type="ECO:0000256" key="4">
    <source>
        <dbReference type="ARBA" id="ARBA00023004"/>
    </source>
</evidence>
<dbReference type="PROSITE" id="PS51918">
    <property type="entry name" value="RADICAL_SAM"/>
    <property type="match status" value="1"/>
</dbReference>
<keyword evidence="9" id="KW-1185">Reference proteome</keyword>
<dbReference type="PANTHER" id="PTHR43409">
    <property type="entry name" value="ANAEROBIC MAGNESIUM-PROTOPORPHYRIN IX MONOMETHYL ESTER CYCLASE-RELATED"/>
    <property type="match status" value="1"/>
</dbReference>
<evidence type="ECO:0000259" key="6">
    <source>
        <dbReference type="PROSITE" id="PS51332"/>
    </source>
</evidence>
<dbReference type="InterPro" id="IPR058240">
    <property type="entry name" value="rSAM_sf"/>
</dbReference>
<dbReference type="Gene3D" id="3.40.50.280">
    <property type="entry name" value="Cobalamin-binding domain"/>
    <property type="match status" value="1"/>
</dbReference>
<dbReference type="GO" id="GO:0003824">
    <property type="term" value="F:catalytic activity"/>
    <property type="evidence" value="ECO:0007669"/>
    <property type="project" value="InterPro"/>
</dbReference>
<dbReference type="CDD" id="cd02068">
    <property type="entry name" value="radical_SAM_B12_BD"/>
    <property type="match status" value="1"/>
</dbReference>
<dbReference type="AlphaFoldDB" id="D6SRZ7"/>
<dbReference type="InterPro" id="IPR051198">
    <property type="entry name" value="BchE-like"/>
</dbReference>
<dbReference type="Pfam" id="PF04055">
    <property type="entry name" value="Radical_SAM"/>
    <property type="match status" value="1"/>
</dbReference>
<dbReference type="RefSeq" id="WP_008870815.1">
    <property type="nucleotide sequence ID" value="NZ_ACJN02000003.1"/>
</dbReference>
<proteinExistence type="predicted"/>
<evidence type="ECO:0000313" key="8">
    <source>
        <dbReference type="EMBL" id="EFI33463.1"/>
    </source>
</evidence>
<dbReference type="Pfam" id="PF02310">
    <property type="entry name" value="B12-binding"/>
    <property type="match status" value="1"/>
</dbReference>
<feature type="domain" description="Radical SAM core" evidence="7">
    <location>
        <begin position="203"/>
        <end position="438"/>
    </location>
</feature>
<dbReference type="InterPro" id="IPR007197">
    <property type="entry name" value="rSAM"/>
</dbReference>
<dbReference type="SFLD" id="SFLDG01123">
    <property type="entry name" value="methyltransferase_(Class_B)"/>
    <property type="match status" value="1"/>
</dbReference>
<keyword evidence="2" id="KW-0949">S-adenosyl-L-methionine</keyword>
<name>D6SRZ7_9BACT</name>
<dbReference type="Proteomes" id="UP000005496">
    <property type="component" value="Unassembled WGS sequence"/>
</dbReference>
<reference evidence="8" key="1">
    <citation type="submission" date="2010-05" db="EMBL/GenBank/DDBJ databases">
        <title>The draft genome of Desulfonatronospira thiodismutans ASO3-1.</title>
        <authorList>
            <consortium name="US DOE Joint Genome Institute (JGI-PGF)"/>
            <person name="Lucas S."/>
            <person name="Copeland A."/>
            <person name="Lapidus A."/>
            <person name="Cheng J.-F."/>
            <person name="Bruce D."/>
            <person name="Goodwin L."/>
            <person name="Pitluck S."/>
            <person name="Chertkov O."/>
            <person name="Brettin T."/>
            <person name="Detter J.C."/>
            <person name="Han C."/>
            <person name="Land M.L."/>
            <person name="Hauser L."/>
            <person name="Kyrpides N."/>
            <person name="Mikhailova N."/>
            <person name="Muyzer G."/>
            <person name="Woyke T."/>
        </authorList>
    </citation>
    <scope>NUCLEOTIDE SEQUENCE [LARGE SCALE GENOMIC DNA]</scope>
    <source>
        <strain evidence="8">ASO3-1</strain>
    </source>
</reference>
<evidence type="ECO:0000256" key="5">
    <source>
        <dbReference type="ARBA" id="ARBA00023014"/>
    </source>
</evidence>
<evidence type="ECO:0000259" key="7">
    <source>
        <dbReference type="PROSITE" id="PS51918"/>
    </source>
</evidence>
<evidence type="ECO:0000313" key="9">
    <source>
        <dbReference type="Proteomes" id="UP000005496"/>
    </source>
</evidence>
<keyword evidence="4" id="KW-0408">Iron</keyword>
<dbReference type="GO" id="GO:0046872">
    <property type="term" value="F:metal ion binding"/>
    <property type="evidence" value="ECO:0007669"/>
    <property type="project" value="UniProtKB-KW"/>
</dbReference>
<dbReference type="SFLD" id="SFLDG01082">
    <property type="entry name" value="B12-binding_domain_containing"/>
    <property type="match status" value="1"/>
</dbReference>
<dbReference type="CDD" id="cd01335">
    <property type="entry name" value="Radical_SAM"/>
    <property type="match status" value="1"/>
</dbReference>
<dbReference type="SFLD" id="SFLDS00029">
    <property type="entry name" value="Radical_SAM"/>
    <property type="match status" value="1"/>
</dbReference>
<comment type="cofactor">
    <cofactor evidence="1">
        <name>[4Fe-4S] cluster</name>
        <dbReference type="ChEBI" id="CHEBI:49883"/>
    </cofactor>
</comment>
<dbReference type="Gene3D" id="3.80.30.20">
    <property type="entry name" value="tm_1862 like domain"/>
    <property type="match status" value="1"/>
</dbReference>
<dbReference type="PROSITE" id="PS51332">
    <property type="entry name" value="B12_BINDING"/>
    <property type="match status" value="1"/>
</dbReference>
<evidence type="ECO:0000256" key="3">
    <source>
        <dbReference type="ARBA" id="ARBA00022723"/>
    </source>
</evidence>
<sequence length="486" mass="56091">MHPVDHSKIVLVHPLGYSSGKSGRDISRMANIMPPLGLCGLASYLEHRGLEADIVDFNARPDSVQRLKDILIHKRPAYIGFSCTTSSFLDGIRLARESKTLLPDIRVVFGGVHVSSLGEEMMHQHAVIDYAVVGEGEETLAQLMQNCGHAPGIPGLIYREPGNREVVFTGRRPLLDDLDELPYPAYEKLEGFPKSYPLPIFNYPKSPNTSAITSRGCPYSCSYCDRSVFQKSYRFNSAEYIYEHMRYLNQHFKVRHINFYDDQFSFKLKRLERLTDMLVNRPLNMSFNCAVRSEHLTESLLKRLKDAGCWMISLGIESGDQDMLHALNRKVNLEKLAERVRLIKKYGIRVKGLLMIGMPGETEASVEKTRQFLFSLPVDDFNLTKFTPFPGAPVYRTIREYGDFQEDWSRMDCMHFLFVPQGFTLQRLEELHRSFYRDHFKRPRVLVDYAAMLWNSPDSWRRFVLNLGSFIRFARSGERFSREKQA</sequence>
<dbReference type="SMART" id="SM00729">
    <property type="entry name" value="Elp3"/>
    <property type="match status" value="1"/>
</dbReference>
<dbReference type="EMBL" id="ACJN02000003">
    <property type="protein sequence ID" value="EFI33463.1"/>
    <property type="molecule type" value="Genomic_DNA"/>
</dbReference>
<comment type="caution">
    <text evidence="8">The sequence shown here is derived from an EMBL/GenBank/DDBJ whole genome shotgun (WGS) entry which is preliminary data.</text>
</comment>
<dbReference type="InterPro" id="IPR006638">
    <property type="entry name" value="Elp3/MiaA/NifB-like_rSAM"/>
</dbReference>
<dbReference type="InterPro" id="IPR006158">
    <property type="entry name" value="Cobalamin-bd"/>
</dbReference>
<dbReference type="OrthoDB" id="9804952at2"/>
<dbReference type="PANTHER" id="PTHR43409:SF16">
    <property type="entry name" value="SLR0320 PROTEIN"/>
    <property type="match status" value="1"/>
</dbReference>
<dbReference type="InterPro" id="IPR023404">
    <property type="entry name" value="rSAM_horseshoe"/>
</dbReference>
<dbReference type="eggNOG" id="COG1032">
    <property type="taxonomic scope" value="Bacteria"/>
</dbReference>
<protein>
    <submittedName>
        <fullName evidence="8">Radical SAM domain protein</fullName>
    </submittedName>
</protein>
<dbReference type="GO" id="GO:0051539">
    <property type="term" value="F:4 iron, 4 sulfur cluster binding"/>
    <property type="evidence" value="ECO:0007669"/>
    <property type="project" value="UniProtKB-KW"/>
</dbReference>
<dbReference type="GO" id="GO:0005829">
    <property type="term" value="C:cytosol"/>
    <property type="evidence" value="ECO:0007669"/>
    <property type="project" value="TreeGrafter"/>
</dbReference>
<accession>D6SRZ7</accession>
<evidence type="ECO:0000256" key="2">
    <source>
        <dbReference type="ARBA" id="ARBA00022691"/>
    </source>
</evidence>